<dbReference type="PANTHER" id="PTHR22889">
    <property type="entry name" value="WD REPEAT-CONTAINING PROTEIN 89"/>
    <property type="match status" value="1"/>
</dbReference>
<dbReference type="Proteomes" id="UP001430356">
    <property type="component" value="Unassembled WGS sequence"/>
</dbReference>
<dbReference type="AlphaFoldDB" id="A0AAW0F9B4"/>
<keyword evidence="5" id="KW-1185">Reference proteome</keyword>
<gene>
    <name evidence="4" type="ORF">NESM_000264600</name>
</gene>
<feature type="region of interest" description="Disordered" evidence="3">
    <location>
        <begin position="325"/>
        <end position="370"/>
    </location>
</feature>
<organism evidence="4 5">
    <name type="scientific">Novymonas esmeraldas</name>
    <dbReference type="NCBI Taxonomy" id="1808958"/>
    <lineage>
        <taxon>Eukaryota</taxon>
        <taxon>Discoba</taxon>
        <taxon>Euglenozoa</taxon>
        <taxon>Kinetoplastea</taxon>
        <taxon>Metakinetoplastina</taxon>
        <taxon>Trypanosomatida</taxon>
        <taxon>Trypanosomatidae</taxon>
        <taxon>Novymonas</taxon>
    </lineage>
</organism>
<dbReference type="Gene3D" id="2.130.10.10">
    <property type="entry name" value="YVTN repeat-like/Quinoprotein amine dehydrogenase"/>
    <property type="match status" value="1"/>
</dbReference>
<dbReference type="PANTHER" id="PTHR22889:SF0">
    <property type="entry name" value="WD REPEAT-CONTAINING PROTEIN 89"/>
    <property type="match status" value="1"/>
</dbReference>
<dbReference type="SUPFAM" id="SSF50978">
    <property type="entry name" value="WD40 repeat-like"/>
    <property type="match status" value="1"/>
</dbReference>
<dbReference type="InterPro" id="IPR036322">
    <property type="entry name" value="WD40_repeat_dom_sf"/>
</dbReference>
<evidence type="ECO:0000313" key="5">
    <source>
        <dbReference type="Proteomes" id="UP001430356"/>
    </source>
</evidence>
<keyword evidence="1" id="KW-0853">WD repeat</keyword>
<evidence type="ECO:0000313" key="4">
    <source>
        <dbReference type="EMBL" id="KAK7201966.1"/>
    </source>
</evidence>
<evidence type="ECO:0000256" key="1">
    <source>
        <dbReference type="ARBA" id="ARBA00022574"/>
    </source>
</evidence>
<name>A0AAW0F9B4_9TRYP</name>
<evidence type="ECO:0000256" key="2">
    <source>
        <dbReference type="ARBA" id="ARBA00022737"/>
    </source>
</evidence>
<comment type="caution">
    <text evidence="4">The sequence shown here is derived from an EMBL/GenBank/DDBJ whole genome shotgun (WGS) entry which is preliminary data.</text>
</comment>
<dbReference type="EMBL" id="JAECZO010000023">
    <property type="protein sequence ID" value="KAK7201966.1"/>
    <property type="molecule type" value="Genomic_DNA"/>
</dbReference>
<accession>A0AAW0F9B4</accession>
<keyword evidence="2" id="KW-0677">Repeat</keyword>
<dbReference type="InterPro" id="IPR015943">
    <property type="entry name" value="WD40/YVTN_repeat-like_dom_sf"/>
</dbReference>
<dbReference type="InterPro" id="IPR039328">
    <property type="entry name" value="WDR89"/>
</dbReference>
<dbReference type="InterPro" id="IPR001680">
    <property type="entry name" value="WD40_rpt"/>
</dbReference>
<proteinExistence type="predicted"/>
<evidence type="ECO:0000256" key="3">
    <source>
        <dbReference type="SAM" id="MobiDB-lite"/>
    </source>
</evidence>
<protein>
    <submittedName>
        <fullName evidence="4">Uncharacterized protein</fullName>
    </submittedName>
</protein>
<feature type="compositionally biased region" description="Gly residues" evidence="3">
    <location>
        <begin position="343"/>
        <end position="370"/>
    </location>
</feature>
<sequence length="370" mass="39790">MNLLQVIQASYEPNTYVMDGCLCNGGFSFALSLSTQAIRLYDTRAATFLADIKEHTQPIQDLIATAAEPNLLYSCQRDCGVMVSDVRQARAVHFLSDMCGSGAVCSSIGINPSATVLAIAADRDIHLVDTRTWLSVKCLEQLHVDEVSRLRFLDDHILCSAGEDQMINFLSVEDGVVDDDVLLQAVNCGEVVTKMNCFHELGVAAMVGSCENGYLFPFDLEQRETRHQRPSFETYLVDWCVVSGQLHLVSGVRDENGDAGPLQVLNWTTKETQVLPKVHQELGRVAIGVGDRLITGGEDGMLAYWKHGDLLPSEVPTQVGSNVHHTGGGKVFATGRTHDGRGRGGSGGRGGCGGGGGPRRGGGRGGARPY</sequence>
<dbReference type="SMART" id="SM00320">
    <property type="entry name" value="WD40"/>
    <property type="match status" value="4"/>
</dbReference>
<reference evidence="4 5" key="1">
    <citation type="journal article" date="2021" name="MBio">
        <title>A New Model Trypanosomatid, Novymonas esmeraldas: Genomic Perception of Its 'Candidatus Pandoraea novymonadis' Endosymbiont.</title>
        <authorList>
            <person name="Zakharova A."/>
            <person name="Saura A."/>
            <person name="Butenko A."/>
            <person name="Podesvova L."/>
            <person name="Warmusova S."/>
            <person name="Kostygov A.Y."/>
            <person name="Nenarokova A."/>
            <person name="Lukes J."/>
            <person name="Opperdoes F.R."/>
            <person name="Yurchenko V."/>
        </authorList>
    </citation>
    <scope>NUCLEOTIDE SEQUENCE [LARGE SCALE GENOMIC DNA]</scope>
    <source>
        <strain evidence="4 5">E262AT.01</strain>
    </source>
</reference>